<dbReference type="AlphaFoldDB" id="A0A933GNS1"/>
<dbReference type="GO" id="GO:0004494">
    <property type="term" value="F:methylmalonyl-CoA mutase activity"/>
    <property type="evidence" value="ECO:0007669"/>
    <property type="project" value="InterPro"/>
</dbReference>
<dbReference type="Pfam" id="PF01642">
    <property type="entry name" value="MM_CoA_mutase"/>
    <property type="match status" value="1"/>
</dbReference>
<accession>A0A933GNS1</accession>
<dbReference type="PANTHER" id="PTHR48101">
    <property type="entry name" value="METHYLMALONYL-COA MUTASE, MITOCHONDRIAL-RELATED"/>
    <property type="match status" value="1"/>
</dbReference>
<dbReference type="InterPro" id="IPR006099">
    <property type="entry name" value="MeMalonylCoA_mutase_a/b_cat"/>
</dbReference>
<sequence length="542" mass="61442">MDGHKGDNFETLSHIPLKNEYSTADVPDLNYKNDLGKPGEAPFTRGVYPQMYRERMWRIFELSGYGTPEDERERILYLLKHGETGFIMEIDMMTSYHLYDLDHPEVLSRKEDVGLCGPPLMSLRDYETVLEGLPLEDLYVHPGGGIIQYAPFAHASYFSVAQKRGIPLHKLRGTGQSDYFISYLSCPIKDQIPPRPGLRLNCDFIEFCVQNVPKWVPVSIPGYNAAESGINAYQEVAAVLANAVAYIEEILRRGRLKIDDFAYGIGGVNFSCGRDFFEDIAKIRAARRMWYKLLHDRYGAKDPRSHKMRIHVVTAGSWMTYRQPLNNIVRGTMYAMAAALAGVQSLGVSSYDEAISVPSEEAHLVAVRTQQIIQYESNITSVADPLGGSYYVECLTNEIEKKAWDYLQKIEDAGGFISILESGWLHREAMKGMVDREKRIANGELKIVGQNCFQMDEEPHKVPPFKSNPQVWQIALDKLQRTRKDRDQKQVDEALAELREVCNSDQNIMPAMLKTVQTYATIGEIGAVYREAFDTWNAPIPV</sequence>
<proteinExistence type="predicted"/>
<evidence type="ECO:0000256" key="1">
    <source>
        <dbReference type="ARBA" id="ARBA00023235"/>
    </source>
</evidence>
<protein>
    <submittedName>
        <fullName evidence="3">Acyl-CoA mutase large subunit family protein</fullName>
    </submittedName>
</protein>
<dbReference type="SUPFAM" id="SSF51703">
    <property type="entry name" value="Cobalamin (vitamin B12)-dependent enzymes"/>
    <property type="match status" value="1"/>
</dbReference>
<evidence type="ECO:0000313" key="3">
    <source>
        <dbReference type="EMBL" id="MBI4596109.1"/>
    </source>
</evidence>
<dbReference type="PANTHER" id="PTHR48101:SF1">
    <property type="entry name" value="METHYLMALONYL-COA MUTASE, LARGE SUBUNIT"/>
    <property type="match status" value="1"/>
</dbReference>
<dbReference type="InterPro" id="IPR006098">
    <property type="entry name" value="MMCoA_mutase_a_cat"/>
</dbReference>
<evidence type="ECO:0000313" key="4">
    <source>
        <dbReference type="Proteomes" id="UP000772181"/>
    </source>
</evidence>
<gene>
    <name evidence="3" type="ORF">HY730_06990</name>
</gene>
<dbReference type="InterPro" id="IPR016176">
    <property type="entry name" value="Cbl-dep_enz_cat"/>
</dbReference>
<evidence type="ECO:0000259" key="2">
    <source>
        <dbReference type="Pfam" id="PF01642"/>
    </source>
</evidence>
<dbReference type="Proteomes" id="UP000772181">
    <property type="component" value="Unassembled WGS sequence"/>
</dbReference>
<dbReference type="Gene3D" id="3.20.20.240">
    <property type="entry name" value="Methylmalonyl-CoA mutase"/>
    <property type="match status" value="1"/>
</dbReference>
<comment type="caution">
    <text evidence="3">The sequence shown here is derived from an EMBL/GenBank/DDBJ whole genome shotgun (WGS) entry which is preliminary data.</text>
</comment>
<name>A0A933GNS1_UNCTE</name>
<dbReference type="EMBL" id="JACQWF010000312">
    <property type="protein sequence ID" value="MBI4596109.1"/>
    <property type="molecule type" value="Genomic_DNA"/>
</dbReference>
<dbReference type="NCBIfam" id="TIGR00641">
    <property type="entry name" value="acid_CoA_mut_N"/>
    <property type="match status" value="1"/>
</dbReference>
<feature type="domain" description="Methylmalonyl-CoA mutase alpha/beta chain catalytic" evidence="2">
    <location>
        <begin position="11"/>
        <end position="534"/>
    </location>
</feature>
<organism evidence="3 4">
    <name type="scientific">Tectimicrobiota bacterium</name>
    <dbReference type="NCBI Taxonomy" id="2528274"/>
    <lineage>
        <taxon>Bacteria</taxon>
        <taxon>Pseudomonadati</taxon>
        <taxon>Nitrospinota/Tectimicrobiota group</taxon>
        <taxon>Candidatus Tectimicrobiota</taxon>
    </lineage>
</organism>
<keyword evidence="1" id="KW-0413">Isomerase</keyword>
<reference evidence="3" key="1">
    <citation type="submission" date="2020-07" db="EMBL/GenBank/DDBJ databases">
        <title>Huge and variable diversity of episymbiotic CPR bacteria and DPANN archaea in groundwater ecosystems.</title>
        <authorList>
            <person name="He C.Y."/>
            <person name="Keren R."/>
            <person name="Whittaker M."/>
            <person name="Farag I.F."/>
            <person name="Doudna J."/>
            <person name="Cate J.H.D."/>
            <person name="Banfield J.F."/>
        </authorList>
    </citation>
    <scope>NUCLEOTIDE SEQUENCE</scope>
    <source>
        <strain evidence="3">NC_groundwater_1482_Ag_S-0.65um_47_24</strain>
    </source>
</reference>
<dbReference type="GO" id="GO:0031419">
    <property type="term" value="F:cobalamin binding"/>
    <property type="evidence" value="ECO:0007669"/>
    <property type="project" value="InterPro"/>
</dbReference>